<dbReference type="Proteomes" id="UP001610446">
    <property type="component" value="Unassembled WGS sequence"/>
</dbReference>
<feature type="compositionally biased region" description="Polar residues" evidence="1">
    <location>
        <begin position="54"/>
        <end position="65"/>
    </location>
</feature>
<sequence length="194" mass="21767">MVPRSIFRIILAGLPATTWHGGTSYTVQTISIFSAYHTIPYPSSKVREHVNTYLGNNTPRPNRTPITHRHTGKNHHIPRNPAILADGNRLPQLGPVRPIPQIRIQRMRPAEETHVRPDERARPDRHAARVEDRAVEVDEDAAAHAEVCAVVDCDGPLDPGVCGEDGVFFFFCCSCGWERVWVVCYSRRVVGSRC</sequence>
<evidence type="ECO:0000313" key="3">
    <source>
        <dbReference type="Proteomes" id="UP001610446"/>
    </source>
</evidence>
<proteinExistence type="predicted"/>
<name>A0ABR4IMS2_9EURO</name>
<protein>
    <submittedName>
        <fullName evidence="2">Uncharacterized protein</fullName>
    </submittedName>
</protein>
<keyword evidence="3" id="KW-1185">Reference proteome</keyword>
<gene>
    <name evidence="2" type="ORF">BJY01DRAFT_126874</name>
</gene>
<evidence type="ECO:0000256" key="1">
    <source>
        <dbReference type="SAM" id="MobiDB-lite"/>
    </source>
</evidence>
<feature type="compositionally biased region" description="Basic residues" evidence="1">
    <location>
        <begin position="66"/>
        <end position="78"/>
    </location>
</feature>
<organism evidence="2 3">
    <name type="scientific">Aspergillus pseudoustus</name>
    <dbReference type="NCBI Taxonomy" id="1810923"/>
    <lineage>
        <taxon>Eukaryota</taxon>
        <taxon>Fungi</taxon>
        <taxon>Dikarya</taxon>
        <taxon>Ascomycota</taxon>
        <taxon>Pezizomycotina</taxon>
        <taxon>Eurotiomycetes</taxon>
        <taxon>Eurotiomycetidae</taxon>
        <taxon>Eurotiales</taxon>
        <taxon>Aspergillaceae</taxon>
        <taxon>Aspergillus</taxon>
        <taxon>Aspergillus subgen. Nidulantes</taxon>
    </lineage>
</organism>
<feature type="region of interest" description="Disordered" evidence="1">
    <location>
        <begin position="54"/>
        <end position="78"/>
    </location>
</feature>
<accession>A0ABR4IMS2</accession>
<comment type="caution">
    <text evidence="2">The sequence shown here is derived from an EMBL/GenBank/DDBJ whole genome shotgun (WGS) entry which is preliminary data.</text>
</comment>
<dbReference type="EMBL" id="JBFXLU010000345">
    <property type="protein sequence ID" value="KAL2829071.1"/>
    <property type="molecule type" value="Genomic_DNA"/>
</dbReference>
<reference evidence="2 3" key="1">
    <citation type="submission" date="2024-07" db="EMBL/GenBank/DDBJ databases">
        <title>Section-level genome sequencing and comparative genomics of Aspergillus sections Usti and Cavernicolus.</title>
        <authorList>
            <consortium name="Lawrence Berkeley National Laboratory"/>
            <person name="Nybo J.L."/>
            <person name="Vesth T.C."/>
            <person name="Theobald S."/>
            <person name="Frisvad J.C."/>
            <person name="Larsen T.O."/>
            <person name="Kjaerboelling I."/>
            <person name="Rothschild-Mancinelli K."/>
            <person name="Lyhne E.K."/>
            <person name="Kogle M.E."/>
            <person name="Barry K."/>
            <person name="Clum A."/>
            <person name="Na H."/>
            <person name="Ledsgaard L."/>
            <person name="Lin J."/>
            <person name="Lipzen A."/>
            <person name="Kuo A."/>
            <person name="Riley R."/>
            <person name="Mondo S."/>
            <person name="Labutti K."/>
            <person name="Haridas S."/>
            <person name="Pangalinan J."/>
            <person name="Salamov A.A."/>
            <person name="Simmons B.A."/>
            <person name="Magnuson J.K."/>
            <person name="Chen J."/>
            <person name="Drula E."/>
            <person name="Henrissat B."/>
            <person name="Wiebenga A."/>
            <person name="Lubbers R.J."/>
            <person name="Gomes A.C."/>
            <person name="Makela M.R."/>
            <person name="Stajich J."/>
            <person name="Grigoriev I.V."/>
            <person name="Mortensen U.H."/>
            <person name="De Vries R.P."/>
            <person name="Baker S.E."/>
            <person name="Andersen M.R."/>
        </authorList>
    </citation>
    <scope>NUCLEOTIDE SEQUENCE [LARGE SCALE GENOMIC DNA]</scope>
    <source>
        <strain evidence="2 3">CBS 123904</strain>
    </source>
</reference>
<evidence type="ECO:0000313" key="2">
    <source>
        <dbReference type="EMBL" id="KAL2829071.1"/>
    </source>
</evidence>